<evidence type="ECO:0000313" key="12">
    <source>
        <dbReference type="EMBL" id="CAF0806326.1"/>
    </source>
</evidence>
<feature type="domain" description="Ubiquitin-like" evidence="9">
    <location>
        <begin position="4"/>
        <end position="72"/>
    </location>
</feature>
<feature type="compositionally biased region" description="Polar residues" evidence="8">
    <location>
        <begin position="500"/>
        <end position="519"/>
    </location>
</feature>
<dbReference type="GO" id="GO:0016579">
    <property type="term" value="P:protein deubiquitination"/>
    <property type="evidence" value="ECO:0007669"/>
    <property type="project" value="InterPro"/>
</dbReference>
<feature type="region of interest" description="Disordered" evidence="8">
    <location>
        <begin position="491"/>
        <end position="519"/>
    </location>
</feature>
<keyword evidence="4 7" id="KW-0833">Ubl conjugation pathway</keyword>
<dbReference type="PROSITE" id="PS50053">
    <property type="entry name" value="UBIQUITIN_2"/>
    <property type="match status" value="1"/>
</dbReference>
<evidence type="ECO:0000256" key="2">
    <source>
        <dbReference type="ARBA" id="ARBA00008739"/>
    </source>
</evidence>
<name>A0A813T4U5_9BILA</name>
<sequence length="519" mass="58724">MTSVKINVKWNKEVFKDVEVDTSLPPAVLKAQLFSLTNVPTERQKIMVKGQTIGDDTWGKVSLTNGLTLLMMGSADPVPELPTEKVKFLEDMTEAQLAQHLQHPGGLKNLGNTCYMNATLQCLKSVPELRDAVKQYHPTHRAFSGQSTMMIDGTQMIANALKITYQQLDTTSEAYMPLTLLATIHREFPRFAEKDDHGHMMQQDANEFWVQLMQILQMNIPGKKLNDETTTTTTASSTNNEKSLVDQYFGISARSTMKCNEAPEESTTVSEERFLQLSCFINQDVKYLLTGLKNRLEEQITKHSTTLNRDAVFTKTTHLSRLPAYLTIQFVRFFYKEKEKINAKILKDVQYSMVLDVFDICTPDLQKRLMPAREKIKQAEDAKLDRERAKKLGEVVVEPKNQSRLPTSFPDDVGSNNNGFYQLNAVLTHKGRSSSSGHYVSWVRRTQSEWLMFDDENVTPVTEEDVLKLSGGGDWHTAYLLIYGPRTIEYEDKPNEGASGESNVDTMDTTTSSSNEART</sequence>
<evidence type="ECO:0000259" key="10">
    <source>
        <dbReference type="PROSITE" id="PS50235"/>
    </source>
</evidence>
<dbReference type="EC" id="3.4.19.12" evidence="7"/>
<evidence type="ECO:0000313" key="13">
    <source>
        <dbReference type="Proteomes" id="UP000663870"/>
    </source>
</evidence>
<evidence type="ECO:0000256" key="7">
    <source>
        <dbReference type="RuleBase" id="RU366025"/>
    </source>
</evidence>
<dbReference type="PROSITE" id="PS00299">
    <property type="entry name" value="UBIQUITIN_1"/>
    <property type="match status" value="1"/>
</dbReference>
<dbReference type="SUPFAM" id="SSF54236">
    <property type="entry name" value="Ubiquitin-like"/>
    <property type="match status" value="1"/>
</dbReference>
<dbReference type="InterPro" id="IPR029071">
    <property type="entry name" value="Ubiquitin-like_domsf"/>
</dbReference>
<dbReference type="Gene3D" id="3.10.20.90">
    <property type="entry name" value="Phosphatidylinositol 3-kinase Catalytic Subunit, Chain A, domain 1"/>
    <property type="match status" value="1"/>
</dbReference>
<dbReference type="InterPro" id="IPR044635">
    <property type="entry name" value="UBP14-like"/>
</dbReference>
<dbReference type="EMBL" id="CAJNOH010000036">
    <property type="protein sequence ID" value="CAF0792020.1"/>
    <property type="molecule type" value="Genomic_DNA"/>
</dbReference>
<evidence type="ECO:0000313" key="11">
    <source>
        <dbReference type="EMBL" id="CAF0792020.1"/>
    </source>
</evidence>
<dbReference type="InterPro" id="IPR018200">
    <property type="entry name" value="USP_CS"/>
</dbReference>
<dbReference type="AlphaFoldDB" id="A0A813T4U5"/>
<dbReference type="CDD" id="cd16104">
    <property type="entry name" value="Ubl_USP14_like"/>
    <property type="match status" value="1"/>
</dbReference>
<dbReference type="PANTHER" id="PTHR43982">
    <property type="entry name" value="UBIQUITIN CARBOXYL-TERMINAL HYDROLASE"/>
    <property type="match status" value="1"/>
</dbReference>
<dbReference type="PROSITE" id="PS50235">
    <property type="entry name" value="USP_3"/>
    <property type="match status" value="1"/>
</dbReference>
<comment type="similarity">
    <text evidence="2">Belongs to the peptidase C19 family. USP14/UBP6 subfamily.</text>
</comment>
<keyword evidence="13" id="KW-1185">Reference proteome</keyword>
<proteinExistence type="inferred from homology"/>
<organism evidence="12 13">
    <name type="scientific">Rotaria sordida</name>
    <dbReference type="NCBI Taxonomy" id="392033"/>
    <lineage>
        <taxon>Eukaryota</taxon>
        <taxon>Metazoa</taxon>
        <taxon>Spiralia</taxon>
        <taxon>Gnathifera</taxon>
        <taxon>Rotifera</taxon>
        <taxon>Eurotatoria</taxon>
        <taxon>Bdelloidea</taxon>
        <taxon>Philodinida</taxon>
        <taxon>Philodinidae</taxon>
        <taxon>Rotaria</taxon>
    </lineage>
</organism>
<dbReference type="InterPro" id="IPR000626">
    <property type="entry name" value="Ubiquitin-like_dom"/>
</dbReference>
<gene>
    <name evidence="12" type="ORF">JXQ802_LOCUS4499</name>
    <name evidence="11" type="ORF">PYM288_LOCUS4180</name>
</gene>
<dbReference type="CDD" id="cd02657">
    <property type="entry name" value="Peptidase_C19A"/>
    <property type="match status" value="1"/>
</dbReference>
<evidence type="ECO:0000256" key="4">
    <source>
        <dbReference type="ARBA" id="ARBA00022786"/>
    </source>
</evidence>
<dbReference type="InterPro" id="IPR001394">
    <property type="entry name" value="Peptidase_C19_UCH"/>
</dbReference>
<feature type="domain" description="USP" evidence="10">
    <location>
        <begin position="105"/>
        <end position="486"/>
    </location>
</feature>
<dbReference type="Gene3D" id="3.90.70.10">
    <property type="entry name" value="Cysteine proteinases"/>
    <property type="match status" value="1"/>
</dbReference>
<dbReference type="PROSITE" id="PS00973">
    <property type="entry name" value="USP_2"/>
    <property type="match status" value="1"/>
</dbReference>
<dbReference type="Proteomes" id="UP000663854">
    <property type="component" value="Unassembled WGS sequence"/>
</dbReference>
<dbReference type="PROSITE" id="PS00972">
    <property type="entry name" value="USP_1"/>
    <property type="match status" value="1"/>
</dbReference>
<evidence type="ECO:0000256" key="1">
    <source>
        <dbReference type="ARBA" id="ARBA00000707"/>
    </source>
</evidence>
<dbReference type="GO" id="GO:0070628">
    <property type="term" value="F:proteasome binding"/>
    <property type="evidence" value="ECO:0007669"/>
    <property type="project" value="TreeGrafter"/>
</dbReference>
<evidence type="ECO:0000256" key="5">
    <source>
        <dbReference type="ARBA" id="ARBA00022801"/>
    </source>
</evidence>
<dbReference type="FunFam" id="3.90.70.10:FF:000032">
    <property type="entry name" value="Ubiquitin carboxyl-terminal hydrolase 14"/>
    <property type="match status" value="1"/>
</dbReference>
<keyword evidence="3 7" id="KW-0645">Protease</keyword>
<evidence type="ECO:0000256" key="6">
    <source>
        <dbReference type="ARBA" id="ARBA00022807"/>
    </source>
</evidence>
<dbReference type="GO" id="GO:0061136">
    <property type="term" value="P:regulation of proteasomal protein catabolic process"/>
    <property type="evidence" value="ECO:0007669"/>
    <property type="project" value="TreeGrafter"/>
</dbReference>
<accession>A0A813T4U5</accession>
<dbReference type="GO" id="GO:0004843">
    <property type="term" value="F:cysteine-type deubiquitinase activity"/>
    <property type="evidence" value="ECO:0007669"/>
    <property type="project" value="UniProtKB-UniRule"/>
</dbReference>
<evidence type="ECO:0000256" key="8">
    <source>
        <dbReference type="SAM" id="MobiDB-lite"/>
    </source>
</evidence>
<keyword evidence="6 7" id="KW-0788">Thiol protease</keyword>
<dbReference type="GO" id="GO:0043161">
    <property type="term" value="P:proteasome-mediated ubiquitin-dependent protein catabolic process"/>
    <property type="evidence" value="ECO:0007669"/>
    <property type="project" value="InterPro"/>
</dbReference>
<dbReference type="InterPro" id="IPR038765">
    <property type="entry name" value="Papain-like_cys_pep_sf"/>
</dbReference>
<dbReference type="Pfam" id="PF00443">
    <property type="entry name" value="UCH"/>
    <property type="match status" value="1"/>
</dbReference>
<keyword evidence="5 7" id="KW-0378">Hydrolase</keyword>
<dbReference type="EMBL" id="CAJNOL010000063">
    <property type="protein sequence ID" value="CAF0806326.1"/>
    <property type="molecule type" value="Genomic_DNA"/>
</dbReference>
<dbReference type="PANTHER" id="PTHR43982:SF1">
    <property type="entry name" value="UBIQUITIN CARBOXYL-TERMINAL HYDROLASE 14"/>
    <property type="match status" value="1"/>
</dbReference>
<dbReference type="Proteomes" id="UP000663870">
    <property type="component" value="Unassembled WGS sequence"/>
</dbReference>
<comment type="catalytic activity">
    <reaction evidence="1 7">
        <text>Thiol-dependent hydrolysis of ester, thioester, amide, peptide and isopeptide bonds formed by the C-terminal Gly of ubiquitin (a 76-residue protein attached to proteins as an intracellular targeting signal).</text>
        <dbReference type="EC" id="3.4.19.12"/>
    </reaction>
</comment>
<evidence type="ECO:0000259" key="9">
    <source>
        <dbReference type="PROSITE" id="PS50053"/>
    </source>
</evidence>
<dbReference type="SUPFAM" id="SSF54001">
    <property type="entry name" value="Cysteine proteinases"/>
    <property type="match status" value="1"/>
</dbReference>
<reference evidence="12" key="1">
    <citation type="submission" date="2021-02" db="EMBL/GenBank/DDBJ databases">
        <authorList>
            <person name="Nowell W R."/>
        </authorList>
    </citation>
    <scope>NUCLEOTIDE SEQUENCE</scope>
</reference>
<dbReference type="InterPro" id="IPR019954">
    <property type="entry name" value="Ubiquitin_CS"/>
</dbReference>
<dbReference type="InterPro" id="IPR028889">
    <property type="entry name" value="USP"/>
</dbReference>
<dbReference type="SMART" id="SM00213">
    <property type="entry name" value="UBQ"/>
    <property type="match status" value="1"/>
</dbReference>
<evidence type="ECO:0000256" key="3">
    <source>
        <dbReference type="ARBA" id="ARBA00022670"/>
    </source>
</evidence>
<comment type="caution">
    <text evidence="12">The sequence shown here is derived from an EMBL/GenBank/DDBJ whole genome shotgun (WGS) entry which is preliminary data.</text>
</comment>
<protein>
    <recommendedName>
        <fullName evidence="7">Ubiquitin carboxyl-terminal hydrolase</fullName>
        <ecNumber evidence="7">3.4.19.12</ecNumber>
    </recommendedName>
</protein>